<reference evidence="2 3" key="1">
    <citation type="submission" date="2018-11" db="EMBL/GenBank/DDBJ databases">
        <title>Genome assembly of Steccherinum ochraceum LE-BIN_3174, the white-rot fungus of the Steccherinaceae family (The Residual Polyporoid clade, Polyporales, Basidiomycota).</title>
        <authorList>
            <person name="Fedorova T.V."/>
            <person name="Glazunova O.A."/>
            <person name="Landesman E.O."/>
            <person name="Moiseenko K.V."/>
            <person name="Psurtseva N.V."/>
            <person name="Savinova O.S."/>
            <person name="Shakhova N.V."/>
            <person name="Tyazhelova T.V."/>
            <person name="Vasina D.V."/>
        </authorList>
    </citation>
    <scope>NUCLEOTIDE SEQUENCE [LARGE SCALE GENOMIC DNA]</scope>
    <source>
        <strain evidence="2 3">LE-BIN_3174</strain>
    </source>
</reference>
<protein>
    <submittedName>
        <fullName evidence="2">Uncharacterized protein</fullName>
    </submittedName>
</protein>
<gene>
    <name evidence="2" type="ORF">EIP91_011182</name>
</gene>
<sequence length="120" mass="12526">MAPARPKKKRAGNAAELGQAAPLVVADNPQLAQPAGQPGPTGLANAQLVGAAQLGAMDLPPRRSGRQQEKRDKALQQAAPPPVVLPPAVLSLQPLHPWQAHQQYLNILPPRRPADADAGS</sequence>
<feature type="region of interest" description="Disordered" evidence="1">
    <location>
        <begin position="54"/>
        <end position="84"/>
    </location>
</feature>
<name>A0A4R0RMR0_9APHY</name>
<dbReference type="Proteomes" id="UP000292702">
    <property type="component" value="Unassembled WGS sequence"/>
</dbReference>
<dbReference type="EMBL" id="RWJN01000070">
    <property type="protein sequence ID" value="TCD68323.1"/>
    <property type="molecule type" value="Genomic_DNA"/>
</dbReference>
<organism evidence="2 3">
    <name type="scientific">Steccherinum ochraceum</name>
    <dbReference type="NCBI Taxonomy" id="92696"/>
    <lineage>
        <taxon>Eukaryota</taxon>
        <taxon>Fungi</taxon>
        <taxon>Dikarya</taxon>
        <taxon>Basidiomycota</taxon>
        <taxon>Agaricomycotina</taxon>
        <taxon>Agaricomycetes</taxon>
        <taxon>Polyporales</taxon>
        <taxon>Steccherinaceae</taxon>
        <taxon>Steccherinum</taxon>
    </lineage>
</organism>
<keyword evidence="3" id="KW-1185">Reference proteome</keyword>
<proteinExistence type="predicted"/>
<evidence type="ECO:0000313" key="2">
    <source>
        <dbReference type="EMBL" id="TCD68323.1"/>
    </source>
</evidence>
<dbReference type="AlphaFoldDB" id="A0A4R0RMR0"/>
<comment type="caution">
    <text evidence="2">The sequence shown here is derived from an EMBL/GenBank/DDBJ whole genome shotgun (WGS) entry which is preliminary data.</text>
</comment>
<evidence type="ECO:0000313" key="3">
    <source>
        <dbReference type="Proteomes" id="UP000292702"/>
    </source>
</evidence>
<evidence type="ECO:0000256" key="1">
    <source>
        <dbReference type="SAM" id="MobiDB-lite"/>
    </source>
</evidence>
<accession>A0A4R0RMR0</accession>